<dbReference type="Gene3D" id="2.60.120.380">
    <property type="match status" value="1"/>
</dbReference>
<comment type="caution">
    <text evidence="3">The sequence shown here is derived from an EMBL/GenBank/DDBJ whole genome shotgun (WGS) entry which is preliminary data.</text>
</comment>
<reference evidence="3" key="1">
    <citation type="submission" date="2020-10" db="EMBL/GenBank/DDBJ databases">
        <authorList>
            <person name="Castelo-Branco R."/>
            <person name="Eusebio N."/>
            <person name="Adriana R."/>
            <person name="Vieira A."/>
            <person name="Brugerolle De Fraissinette N."/>
            <person name="Rezende De Castro R."/>
            <person name="Schneider M.P."/>
            <person name="Vasconcelos V."/>
            <person name="Leao P.N."/>
        </authorList>
    </citation>
    <scope>NUCLEOTIDE SEQUENCE</scope>
    <source>
        <strain evidence="3">LEGE 07157</strain>
    </source>
</reference>
<feature type="signal peptide" evidence="1">
    <location>
        <begin position="1"/>
        <end position="28"/>
    </location>
</feature>
<evidence type="ECO:0000256" key="1">
    <source>
        <dbReference type="SAM" id="SignalP"/>
    </source>
</evidence>
<protein>
    <submittedName>
        <fullName evidence="3">PEP-CTERM sorting domain-containing protein</fullName>
    </submittedName>
</protein>
<dbReference type="EMBL" id="JADEWZ010000003">
    <property type="protein sequence ID" value="MBE9114723.1"/>
    <property type="molecule type" value="Genomic_DNA"/>
</dbReference>
<feature type="chain" id="PRO_5035313973" evidence="1">
    <location>
        <begin position="29"/>
        <end position="188"/>
    </location>
</feature>
<dbReference type="Pfam" id="PF07589">
    <property type="entry name" value="PEP-CTERM"/>
    <property type="match status" value="1"/>
</dbReference>
<keyword evidence="1" id="KW-0732">Signal</keyword>
<dbReference type="NCBIfam" id="TIGR02595">
    <property type="entry name" value="PEP_CTERM"/>
    <property type="match status" value="1"/>
</dbReference>
<dbReference type="Proteomes" id="UP000654482">
    <property type="component" value="Unassembled WGS sequence"/>
</dbReference>
<evidence type="ECO:0000313" key="3">
    <source>
        <dbReference type="EMBL" id="MBE9114723.1"/>
    </source>
</evidence>
<dbReference type="InterPro" id="IPR013424">
    <property type="entry name" value="Ice-binding_C"/>
</dbReference>
<organism evidence="3 4">
    <name type="scientific">Lusitaniella coriacea LEGE 07157</name>
    <dbReference type="NCBI Taxonomy" id="945747"/>
    <lineage>
        <taxon>Bacteria</taxon>
        <taxon>Bacillati</taxon>
        <taxon>Cyanobacteriota</taxon>
        <taxon>Cyanophyceae</taxon>
        <taxon>Spirulinales</taxon>
        <taxon>Lusitaniellaceae</taxon>
        <taxon>Lusitaniella</taxon>
    </lineage>
</organism>
<dbReference type="AlphaFoldDB" id="A0A8J7AMR6"/>
<accession>A0A8J7AMR6</accession>
<feature type="domain" description="Ice-binding protein C-terminal" evidence="2">
    <location>
        <begin position="158"/>
        <end position="178"/>
    </location>
</feature>
<dbReference type="RefSeq" id="WP_194027820.1">
    <property type="nucleotide sequence ID" value="NZ_JADEWZ010000003.1"/>
</dbReference>
<sequence>MSIATLKKLAITAAGTAFIAFGAGTVEAATFNEVGDAGSTIPTAQDVGDGIDKIEGSLDTVGGVPDTDIFKLTYSKDVMFSAFNLVPFSLQFTDIFLLNDTGSEVFSCLDCFFSEGDDGTEIFGGLLTAGEYFLKVSDRFSSQFGSYSVEITTTEVASVPEPASMLGLLAIGAMGAGSALKRNKKGDA</sequence>
<evidence type="ECO:0000313" key="4">
    <source>
        <dbReference type="Proteomes" id="UP000654482"/>
    </source>
</evidence>
<keyword evidence="4" id="KW-1185">Reference proteome</keyword>
<proteinExistence type="predicted"/>
<gene>
    <name evidence="3" type="ORF">IQ249_02320</name>
</gene>
<evidence type="ECO:0000259" key="2">
    <source>
        <dbReference type="Pfam" id="PF07589"/>
    </source>
</evidence>
<name>A0A8J7AMR6_9CYAN</name>